<protein>
    <submittedName>
        <fullName evidence="2">Uncharacterized protein</fullName>
    </submittedName>
</protein>
<keyword evidence="1" id="KW-0812">Transmembrane</keyword>
<dbReference type="HOGENOM" id="CLU_2560301_0_0_1"/>
<keyword evidence="1" id="KW-0472">Membrane</keyword>
<evidence type="ECO:0000313" key="3">
    <source>
        <dbReference type="Proteomes" id="UP000008068"/>
    </source>
</evidence>
<reference evidence="3" key="1">
    <citation type="submission" date="2011-07" db="EMBL/GenBank/DDBJ databases">
        <authorList>
            <consortium name="Caenorhabditis brenneri Sequencing and Analysis Consortium"/>
            <person name="Wilson R.K."/>
        </authorList>
    </citation>
    <scope>NUCLEOTIDE SEQUENCE [LARGE SCALE GENOMIC DNA]</scope>
    <source>
        <strain evidence="3">PB2801</strain>
    </source>
</reference>
<dbReference type="InParanoid" id="G0M8P9"/>
<evidence type="ECO:0000256" key="1">
    <source>
        <dbReference type="SAM" id="Phobius"/>
    </source>
</evidence>
<feature type="transmembrane region" description="Helical" evidence="1">
    <location>
        <begin position="15"/>
        <end position="33"/>
    </location>
</feature>
<dbReference type="AlphaFoldDB" id="G0M8P9"/>
<gene>
    <name evidence="2" type="ORF">CAEBREN_28958</name>
</gene>
<accession>G0M8P9</accession>
<feature type="transmembrane region" description="Helical" evidence="1">
    <location>
        <begin position="53"/>
        <end position="72"/>
    </location>
</feature>
<name>G0M8P9_CAEBE</name>
<dbReference type="Proteomes" id="UP000008068">
    <property type="component" value="Unassembled WGS sequence"/>
</dbReference>
<sequence>MATHIPCRDISSSRLMVVVQCLSLFCSAFLPACNFRSFTTIRRHIGRKLFSRLYTFLFYLLTFFYLIFSVSTDNITSHFIFL</sequence>
<dbReference type="EMBL" id="GL379786">
    <property type="protein sequence ID" value="EGT29874.1"/>
    <property type="molecule type" value="Genomic_DNA"/>
</dbReference>
<proteinExistence type="predicted"/>
<keyword evidence="1" id="KW-1133">Transmembrane helix</keyword>
<evidence type="ECO:0000313" key="2">
    <source>
        <dbReference type="EMBL" id="EGT29874.1"/>
    </source>
</evidence>
<keyword evidence="3" id="KW-1185">Reference proteome</keyword>
<organism evidence="3">
    <name type="scientific">Caenorhabditis brenneri</name>
    <name type="common">Nematode worm</name>
    <dbReference type="NCBI Taxonomy" id="135651"/>
    <lineage>
        <taxon>Eukaryota</taxon>
        <taxon>Metazoa</taxon>
        <taxon>Ecdysozoa</taxon>
        <taxon>Nematoda</taxon>
        <taxon>Chromadorea</taxon>
        <taxon>Rhabditida</taxon>
        <taxon>Rhabditina</taxon>
        <taxon>Rhabditomorpha</taxon>
        <taxon>Rhabditoidea</taxon>
        <taxon>Rhabditidae</taxon>
        <taxon>Peloderinae</taxon>
        <taxon>Caenorhabditis</taxon>
    </lineage>
</organism>